<dbReference type="PANTHER" id="PTHR42811">
    <property type="entry name" value="SERINE ACETYLTRANSFERASE"/>
    <property type="match status" value="1"/>
</dbReference>
<accession>A0ABM9F565</accession>
<evidence type="ECO:0000313" key="5">
    <source>
        <dbReference type="EMBL" id="CAH6635914.1"/>
    </source>
</evidence>
<evidence type="ECO:0000256" key="3">
    <source>
        <dbReference type="ARBA" id="ARBA00022737"/>
    </source>
</evidence>
<dbReference type="InterPro" id="IPR011004">
    <property type="entry name" value="Trimer_LpxA-like_sf"/>
</dbReference>
<keyword evidence="4" id="KW-0012">Acyltransferase</keyword>
<dbReference type="CDD" id="cd03354">
    <property type="entry name" value="LbH_SAT"/>
    <property type="match status" value="1"/>
</dbReference>
<reference evidence="5" key="1">
    <citation type="submission" date="2022-05" db="EMBL/GenBank/DDBJ databases">
        <authorList>
            <person name="Blom J."/>
        </authorList>
    </citation>
    <scope>NUCLEOTIDE SEQUENCE</scope>
    <source>
        <strain evidence="5">Type strain: CPO20170097</strain>
    </source>
</reference>
<dbReference type="SUPFAM" id="SSF51161">
    <property type="entry name" value="Trimeric LpxA-like enzymes"/>
    <property type="match status" value="1"/>
</dbReference>
<evidence type="ECO:0000256" key="4">
    <source>
        <dbReference type="ARBA" id="ARBA00023315"/>
    </source>
</evidence>
<dbReference type="PROSITE" id="PS00101">
    <property type="entry name" value="HEXAPEP_TRANSFERASES"/>
    <property type="match status" value="1"/>
</dbReference>
<evidence type="ECO:0000256" key="1">
    <source>
        <dbReference type="ARBA" id="ARBA00007274"/>
    </source>
</evidence>
<name>A0ABM9F565_9ENTR</name>
<proteinExistence type="inferred from homology"/>
<comment type="similarity">
    <text evidence="1">Belongs to the transferase hexapeptide repeat family.</text>
</comment>
<organism evidence="5 6">
    <name type="scientific">Pseudocitrobacter vendiensis</name>
    <dbReference type="NCBI Taxonomy" id="2488306"/>
    <lineage>
        <taxon>Bacteria</taxon>
        <taxon>Pseudomonadati</taxon>
        <taxon>Pseudomonadota</taxon>
        <taxon>Gammaproteobacteria</taxon>
        <taxon>Enterobacterales</taxon>
        <taxon>Enterobacteriaceae</taxon>
        <taxon>Pseudocitrobacter</taxon>
    </lineage>
</organism>
<dbReference type="InterPro" id="IPR018357">
    <property type="entry name" value="Hexapep_transf_CS"/>
</dbReference>
<dbReference type="InterPro" id="IPR001451">
    <property type="entry name" value="Hexapep"/>
</dbReference>
<evidence type="ECO:0000313" key="6">
    <source>
        <dbReference type="Proteomes" id="UP001152651"/>
    </source>
</evidence>
<evidence type="ECO:0000256" key="2">
    <source>
        <dbReference type="ARBA" id="ARBA00022679"/>
    </source>
</evidence>
<comment type="caution">
    <text evidence="5">The sequence shown here is derived from an EMBL/GenBank/DDBJ whole genome shotgun (WGS) entry which is preliminary data.</text>
</comment>
<keyword evidence="6" id="KW-1185">Reference proteome</keyword>
<keyword evidence="2" id="KW-0808">Transferase</keyword>
<dbReference type="EMBL" id="CALSBS010000002">
    <property type="protein sequence ID" value="CAH6635914.1"/>
    <property type="molecule type" value="Genomic_DNA"/>
</dbReference>
<protein>
    <submittedName>
        <fullName evidence="5">Acetyltransferase</fullName>
    </submittedName>
</protein>
<dbReference type="Pfam" id="PF00132">
    <property type="entry name" value="Hexapep"/>
    <property type="match status" value="1"/>
</dbReference>
<dbReference type="InterPro" id="IPR045304">
    <property type="entry name" value="LbH_SAT"/>
</dbReference>
<dbReference type="Gene3D" id="2.160.10.10">
    <property type="entry name" value="Hexapeptide repeat proteins"/>
    <property type="match status" value="1"/>
</dbReference>
<keyword evidence="3" id="KW-0677">Repeat</keyword>
<dbReference type="Proteomes" id="UP001152651">
    <property type="component" value="Unassembled WGS sequence"/>
</dbReference>
<gene>
    <name evidence="5" type="ORF">FBBNIHIM_03685</name>
</gene>
<sequence length="186" mass="21235">MEFWRIEVVRKESFSWHRLLRNKKNRRRNFLFWWRLASEMHRHGSKSQKKAASAIAARLKDKYACDIALDAKIGPCLHIPHHMGIVITSRAHIGEHCIIRQNTTLGGTVRMRDDEVMTIGNNVDLGANSCLVGPITIGDNVVIGAMSFVNNDIPADTIFVNPRIRNMKPVPDTFQRMTIPRIIPRS</sequence>